<reference evidence="11 12" key="1">
    <citation type="submission" date="2016-01" db="EMBL/GenBank/DDBJ databases">
        <authorList>
            <person name="Oliw E.H."/>
        </authorList>
    </citation>
    <scope>NUCLEOTIDE SEQUENCE [LARGE SCALE GENOMIC DNA]</scope>
    <source>
        <strain evidence="11 12">DNF00307</strain>
    </source>
</reference>
<dbReference type="Proteomes" id="UP000070531">
    <property type="component" value="Unassembled WGS sequence"/>
</dbReference>
<comment type="subcellular location">
    <subcellularLocation>
        <location evidence="2">Cell membrane</location>
        <topology evidence="2">Multi-pass membrane protein</topology>
    </subcellularLocation>
</comment>
<accession>A0A134BJ42</accession>
<sequence length="207" mass="24512">MTEILNTLHSFFTDYQKLEIIGTVVGLIYIYQEYKASIWLWLTGIVMPIIYLVVYYEAQLYADFGMQVYYIIAGLYGFLYWKFSNKEKQKKLTITHLPRRYLIPLIAIFIALWFVLYTVLVHFTNSNVPLYDSFGNAVSILGLWALSKKYIEQWLFWIIADIELAVLYAYKDIPFTAGLYALYVILAIIGYRKWKAEYHKNKEEKII</sequence>
<evidence type="ECO:0000256" key="6">
    <source>
        <dbReference type="ARBA" id="ARBA00022475"/>
    </source>
</evidence>
<dbReference type="Pfam" id="PF04973">
    <property type="entry name" value="NMN_transporter"/>
    <property type="match status" value="1"/>
</dbReference>
<feature type="transmembrane region" description="Helical" evidence="10">
    <location>
        <begin position="64"/>
        <end position="81"/>
    </location>
</feature>
<gene>
    <name evidence="11" type="ORF">HMPREF1860_00470</name>
</gene>
<evidence type="ECO:0000256" key="5">
    <source>
        <dbReference type="ARBA" id="ARBA00022448"/>
    </source>
</evidence>
<evidence type="ECO:0000256" key="3">
    <source>
        <dbReference type="ARBA" id="ARBA00006669"/>
    </source>
</evidence>
<keyword evidence="6" id="KW-1003">Cell membrane</keyword>
<comment type="similarity">
    <text evidence="3">Belongs to the nicotinamide ribonucleoside (NR) uptake permease (TC 4.B.1) family.</text>
</comment>
<dbReference type="GO" id="GO:0034257">
    <property type="term" value="F:nicotinamide riboside transmembrane transporter activity"/>
    <property type="evidence" value="ECO:0007669"/>
    <property type="project" value="InterPro"/>
</dbReference>
<evidence type="ECO:0000256" key="4">
    <source>
        <dbReference type="ARBA" id="ARBA00017522"/>
    </source>
</evidence>
<evidence type="ECO:0000256" key="7">
    <source>
        <dbReference type="ARBA" id="ARBA00022692"/>
    </source>
</evidence>
<feature type="transmembrane region" description="Helical" evidence="10">
    <location>
        <begin position="177"/>
        <end position="194"/>
    </location>
</feature>
<dbReference type="RefSeq" id="WP_060932579.1">
    <property type="nucleotide sequence ID" value="NZ_KQ960486.1"/>
</dbReference>
<evidence type="ECO:0000313" key="12">
    <source>
        <dbReference type="Proteomes" id="UP000070531"/>
    </source>
</evidence>
<keyword evidence="5" id="KW-0813">Transport</keyword>
<dbReference type="InterPro" id="IPR006419">
    <property type="entry name" value="NMN_transpt_PnuC"/>
</dbReference>
<dbReference type="STRING" id="419005.HMPREF1860_00470"/>
<name>A0A134BJ42_9BACT</name>
<proteinExistence type="inferred from homology"/>
<dbReference type="NCBIfam" id="TIGR01528">
    <property type="entry name" value="NMN_trans_PnuC"/>
    <property type="match status" value="1"/>
</dbReference>
<evidence type="ECO:0000313" key="11">
    <source>
        <dbReference type="EMBL" id="KXB79965.1"/>
    </source>
</evidence>
<dbReference type="PATRIC" id="fig|419005.5.peg.475"/>
<dbReference type="EMBL" id="LSDL01000021">
    <property type="protein sequence ID" value="KXB79965.1"/>
    <property type="molecule type" value="Genomic_DNA"/>
</dbReference>
<dbReference type="PANTHER" id="PTHR36122">
    <property type="entry name" value="NICOTINAMIDE RIBOSIDE TRANSPORTER PNUC"/>
    <property type="match status" value="1"/>
</dbReference>
<organism evidence="11">
    <name type="scientific">Prevotella amnii</name>
    <dbReference type="NCBI Taxonomy" id="419005"/>
    <lineage>
        <taxon>Bacteria</taxon>
        <taxon>Pseudomonadati</taxon>
        <taxon>Bacteroidota</taxon>
        <taxon>Bacteroidia</taxon>
        <taxon>Bacteroidales</taxon>
        <taxon>Prevotellaceae</taxon>
        <taxon>Prevotella</taxon>
    </lineage>
</organism>
<feature type="transmembrane region" description="Helical" evidence="10">
    <location>
        <begin position="101"/>
        <end position="123"/>
    </location>
</feature>
<evidence type="ECO:0000256" key="2">
    <source>
        <dbReference type="ARBA" id="ARBA00004651"/>
    </source>
</evidence>
<comment type="caution">
    <text evidence="11">The sequence shown here is derived from an EMBL/GenBank/DDBJ whole genome shotgun (WGS) entry which is preliminary data.</text>
</comment>
<keyword evidence="8 10" id="KW-1133">Transmembrane helix</keyword>
<feature type="transmembrane region" description="Helical" evidence="10">
    <location>
        <begin position="38"/>
        <end position="58"/>
    </location>
</feature>
<keyword evidence="7 10" id="KW-0812">Transmembrane</keyword>
<keyword evidence="9 10" id="KW-0472">Membrane</keyword>
<comment type="function">
    <text evidence="1">Required for nicotinamide riboside transport across the inner membrane.</text>
</comment>
<dbReference type="PANTHER" id="PTHR36122:SF2">
    <property type="entry name" value="NICOTINAMIDE RIBOSIDE TRANSPORTER PNUC"/>
    <property type="match status" value="1"/>
</dbReference>
<evidence type="ECO:0000256" key="1">
    <source>
        <dbReference type="ARBA" id="ARBA00002672"/>
    </source>
</evidence>
<evidence type="ECO:0000256" key="9">
    <source>
        <dbReference type="ARBA" id="ARBA00023136"/>
    </source>
</evidence>
<dbReference type="GO" id="GO:0005886">
    <property type="term" value="C:plasma membrane"/>
    <property type="evidence" value="ECO:0007669"/>
    <property type="project" value="UniProtKB-SubCell"/>
</dbReference>
<dbReference type="AlphaFoldDB" id="A0A134BJ42"/>
<evidence type="ECO:0000256" key="8">
    <source>
        <dbReference type="ARBA" id="ARBA00022989"/>
    </source>
</evidence>
<protein>
    <recommendedName>
        <fullName evidence="4">Nicotinamide riboside transporter PnuC</fullName>
    </recommendedName>
</protein>
<evidence type="ECO:0000256" key="10">
    <source>
        <dbReference type="SAM" id="Phobius"/>
    </source>
</evidence>